<evidence type="ECO:0000256" key="2">
    <source>
        <dbReference type="ARBA" id="ARBA00004604"/>
    </source>
</evidence>
<dbReference type="EMBL" id="JAEUBD010000983">
    <property type="protein sequence ID" value="KAH3669733.1"/>
    <property type="molecule type" value="Genomic_DNA"/>
</dbReference>
<dbReference type="AlphaFoldDB" id="A0A9P8PCI6"/>
<dbReference type="Proteomes" id="UP000788993">
    <property type="component" value="Unassembled WGS sequence"/>
</dbReference>
<evidence type="ECO:0000256" key="4">
    <source>
        <dbReference type="ARBA" id="ARBA00022490"/>
    </source>
</evidence>
<keyword evidence="11" id="KW-1185">Reference proteome</keyword>
<comment type="subcellular location">
    <subcellularLocation>
        <location evidence="1">Cytoplasm</location>
    </subcellularLocation>
    <subcellularLocation>
        <location evidence="2">Nucleus</location>
        <location evidence="2">Nucleolus</location>
    </subcellularLocation>
</comment>
<gene>
    <name evidence="10" type="ORF">OGATHE_002545</name>
</gene>
<dbReference type="Gene3D" id="3.30.40.10">
    <property type="entry name" value="Zinc/RING finger domain, C3HC4 (zinc finger)"/>
    <property type="match status" value="1"/>
</dbReference>
<dbReference type="InterPro" id="IPR038253">
    <property type="entry name" value="SRP68_N_sf"/>
</dbReference>
<keyword evidence="8" id="KW-0687">Ribonucleoprotein</keyword>
<dbReference type="InterPro" id="IPR013083">
    <property type="entry name" value="Znf_RING/FYVE/PHD"/>
</dbReference>
<keyword evidence="4" id="KW-0963">Cytoplasm</keyword>
<name>A0A9P8PCI6_9ASCO</name>
<evidence type="ECO:0000313" key="10">
    <source>
        <dbReference type="EMBL" id="KAH3669733.1"/>
    </source>
</evidence>
<protein>
    <recommendedName>
        <fullName evidence="9">Signal recognition particle subunit SRP68</fullName>
    </recommendedName>
</protein>
<evidence type="ECO:0000256" key="8">
    <source>
        <dbReference type="ARBA" id="ARBA00023274"/>
    </source>
</evidence>
<dbReference type="GO" id="GO:0005786">
    <property type="term" value="C:signal recognition particle, endoplasmic reticulum targeting"/>
    <property type="evidence" value="ECO:0007669"/>
    <property type="project" value="UniProtKB-KW"/>
</dbReference>
<evidence type="ECO:0000256" key="1">
    <source>
        <dbReference type="ARBA" id="ARBA00004496"/>
    </source>
</evidence>
<accession>A0A9P8PCI6</accession>
<dbReference type="GO" id="GO:0006614">
    <property type="term" value="P:SRP-dependent cotranslational protein targeting to membrane"/>
    <property type="evidence" value="ECO:0007669"/>
    <property type="project" value="InterPro"/>
</dbReference>
<evidence type="ECO:0000256" key="7">
    <source>
        <dbReference type="ARBA" id="ARBA00023242"/>
    </source>
</evidence>
<dbReference type="GO" id="GO:0005730">
    <property type="term" value="C:nucleolus"/>
    <property type="evidence" value="ECO:0007669"/>
    <property type="project" value="UniProtKB-SubCell"/>
</dbReference>
<dbReference type="GO" id="GO:0005047">
    <property type="term" value="F:signal recognition particle binding"/>
    <property type="evidence" value="ECO:0007669"/>
    <property type="project" value="InterPro"/>
</dbReference>
<comment type="similarity">
    <text evidence="3">Belongs to the SRP68 family.</text>
</comment>
<dbReference type="PANTHER" id="PTHR12860">
    <property type="entry name" value="SIGNAL RECOGNITION PARTICLE 68 KDA PROTEIN"/>
    <property type="match status" value="1"/>
</dbReference>
<keyword evidence="6" id="KW-0733">Signal recognition particle</keyword>
<dbReference type="Gene3D" id="1.10.3450.40">
    <property type="entry name" value="Signal recognition particle, SRP68 subunit, RNA-binding domain"/>
    <property type="match status" value="1"/>
</dbReference>
<dbReference type="InterPro" id="IPR034652">
    <property type="entry name" value="SRP68-RBD"/>
</dbReference>
<keyword evidence="5" id="KW-0694">RNA-binding</keyword>
<dbReference type="InterPro" id="IPR026258">
    <property type="entry name" value="SRP68"/>
</dbReference>
<dbReference type="Pfam" id="PF16969">
    <property type="entry name" value="SRP68"/>
    <property type="match status" value="1"/>
</dbReference>
<evidence type="ECO:0000313" key="11">
    <source>
        <dbReference type="Proteomes" id="UP000788993"/>
    </source>
</evidence>
<proteinExistence type="inferred from homology"/>
<dbReference type="PANTHER" id="PTHR12860:SF0">
    <property type="entry name" value="SIGNAL RECOGNITION PARTICLE SUBUNIT SRP68"/>
    <property type="match status" value="1"/>
</dbReference>
<dbReference type="GO" id="GO:0030942">
    <property type="term" value="F:endoplasmic reticulum signal peptide binding"/>
    <property type="evidence" value="ECO:0007669"/>
    <property type="project" value="InterPro"/>
</dbReference>
<organism evidence="10 11">
    <name type="scientific">Ogataea polymorpha</name>
    <dbReference type="NCBI Taxonomy" id="460523"/>
    <lineage>
        <taxon>Eukaryota</taxon>
        <taxon>Fungi</taxon>
        <taxon>Dikarya</taxon>
        <taxon>Ascomycota</taxon>
        <taxon>Saccharomycotina</taxon>
        <taxon>Pichiomycetes</taxon>
        <taxon>Pichiales</taxon>
        <taxon>Pichiaceae</taxon>
        <taxon>Ogataea</taxon>
    </lineage>
</organism>
<evidence type="ECO:0000256" key="9">
    <source>
        <dbReference type="ARBA" id="ARBA00029498"/>
    </source>
</evidence>
<evidence type="ECO:0000256" key="6">
    <source>
        <dbReference type="ARBA" id="ARBA00023135"/>
    </source>
</evidence>
<dbReference type="CDD" id="cd15481">
    <property type="entry name" value="SRP68-RBD"/>
    <property type="match status" value="1"/>
</dbReference>
<reference evidence="10" key="2">
    <citation type="submission" date="2021-01" db="EMBL/GenBank/DDBJ databases">
        <authorList>
            <person name="Schikora-Tamarit M.A."/>
        </authorList>
    </citation>
    <scope>NUCLEOTIDE SEQUENCE</scope>
    <source>
        <strain evidence="10">NCAIM Y.01608</strain>
    </source>
</reference>
<sequence>MLVQVHSPKGLSTCLTCRDLRLESFPSSTEDYAKIRHRLSNRIQKLRRALKIQTKDTKYYKAKEKTSSISPENYEMDTRFGDVLLYLIERDLVFVEEITYGQIEYSRTTKTLTISKLKKARQHAKHLLSLLANEKDDLKLLATLILASYVEGRLAFSRSKWAEAAFALSVARCSLQYLSQTEASDLYTQIIEGYIDSELKICALKLENDRNPDLLQFSKTYATKDTITYLSQAINIVKSKDGDVLKPISKTTLVDSVSWFEFSAPLKDLDLARAITKAQTEENNVVENDPASFDRSFLLWTDASNSHKSSLKGGIESDDDENQDKYVIMTYIDYHQLLLRIRRNISLLNRVNAKLNKKKTVSKAAFLENAKECVKLYEDVISSFKELTELSGVAHNESLYSSLVSLQEYFLALKAYKLAKSYLISNKYAESLALLNKTVEILKEVKPLEEEFEGGIPNTEEIETFKSESTSLFTKVHVLTMYFTKENHKPLLGDYLIDNVDAFPDLSNEDLLAQIADLDARVKPVGVKPVLFDVAFNYIGYDSDLSKVTASGSKSEKKAGFFGLFGLDNDSSHACYICLAGKDELAPFCNRKESNDWVKPCKCSLVAHRKCFLSWVSSLDLQKRKQEDGFGSNDPNSRPGTLMFNYNIQSLFFGLPLIKKSEIITVFIDCPQCKRQLCFQTPNSRILNIRQTIDAGISNIMRVGISSTVISSSVASVSMGFLVGLSATGLRVMQMVTPQSVQLSLFDVKNTTTRTLVSALEKGLIPIPKFLIITASIPLYLVYMRTNVLGTGPVNMIGRVFPLLLYRDYQDLKDNPAKKLLLLTLPLQYLYKAIYSLTLNRLYYRWCKQVQPCFIADRLSLKELERIEEENREEFAYLEAEKETETSIPADSGLSGLLQRLFRALTSNSIIRKIHLSRLRRELINCFKFDYSKVFQGSQFYFFLASTLSWPYLGELVSRHLMSRIPHINEVLNKHINTPDEAEFLRNLIGCIVVVILKDFVNLYFNYKKFKQLRDVDVVSGLNDDFMQYINDKYHQGEDVN</sequence>
<evidence type="ECO:0000256" key="3">
    <source>
        <dbReference type="ARBA" id="ARBA00009352"/>
    </source>
</evidence>
<keyword evidence="7" id="KW-0539">Nucleus</keyword>
<evidence type="ECO:0000256" key="5">
    <source>
        <dbReference type="ARBA" id="ARBA00022884"/>
    </source>
</evidence>
<reference evidence="10" key="1">
    <citation type="journal article" date="2021" name="Open Biol.">
        <title>Shared evolutionary footprints suggest mitochondrial oxidative damage underlies multiple complex I losses in fungi.</title>
        <authorList>
            <person name="Schikora-Tamarit M.A."/>
            <person name="Marcet-Houben M."/>
            <person name="Nosek J."/>
            <person name="Gabaldon T."/>
        </authorList>
    </citation>
    <scope>NUCLEOTIDE SEQUENCE</scope>
    <source>
        <strain evidence="10">NCAIM Y.01608</strain>
    </source>
</reference>
<comment type="caution">
    <text evidence="10">The sequence shown here is derived from an EMBL/GenBank/DDBJ whole genome shotgun (WGS) entry which is preliminary data.</text>
</comment>
<dbReference type="GO" id="GO:0008312">
    <property type="term" value="F:7S RNA binding"/>
    <property type="evidence" value="ECO:0007669"/>
    <property type="project" value="InterPro"/>
</dbReference>